<protein>
    <submittedName>
        <fullName evidence="5">GntR family histidine utilization transcriptional repressor</fullName>
    </submittedName>
</protein>
<dbReference type="PRINTS" id="PR00035">
    <property type="entry name" value="HTHGNTR"/>
</dbReference>
<comment type="caution">
    <text evidence="5">The sequence shown here is derived from an EMBL/GenBank/DDBJ whole genome shotgun (WGS) entry which is preliminary data.</text>
</comment>
<evidence type="ECO:0000256" key="3">
    <source>
        <dbReference type="ARBA" id="ARBA00023163"/>
    </source>
</evidence>
<dbReference type="PROSITE" id="PS50949">
    <property type="entry name" value="HTH_GNTR"/>
    <property type="match status" value="1"/>
</dbReference>
<dbReference type="EMBL" id="PPCN01000010">
    <property type="protein sequence ID" value="POF29108.1"/>
    <property type="molecule type" value="Genomic_DNA"/>
</dbReference>
<dbReference type="SUPFAM" id="SSF46785">
    <property type="entry name" value="Winged helix' DNA-binding domain"/>
    <property type="match status" value="1"/>
</dbReference>
<dbReference type="Proteomes" id="UP000236959">
    <property type="component" value="Unassembled WGS sequence"/>
</dbReference>
<evidence type="ECO:0000313" key="5">
    <source>
        <dbReference type="EMBL" id="POF29108.1"/>
    </source>
</evidence>
<dbReference type="GO" id="GO:0003700">
    <property type="term" value="F:DNA-binding transcription factor activity"/>
    <property type="evidence" value="ECO:0007669"/>
    <property type="project" value="InterPro"/>
</dbReference>
<evidence type="ECO:0000259" key="4">
    <source>
        <dbReference type="PROSITE" id="PS50949"/>
    </source>
</evidence>
<gene>
    <name evidence="5" type="ORF">CLV41_110112</name>
</gene>
<keyword evidence="2" id="KW-0238">DNA-binding</keyword>
<dbReference type="InterPro" id="IPR036388">
    <property type="entry name" value="WH-like_DNA-bd_sf"/>
</dbReference>
<dbReference type="AlphaFoldDB" id="A0A2S3UN11"/>
<evidence type="ECO:0000256" key="2">
    <source>
        <dbReference type="ARBA" id="ARBA00023125"/>
    </source>
</evidence>
<evidence type="ECO:0000256" key="1">
    <source>
        <dbReference type="ARBA" id="ARBA00023015"/>
    </source>
</evidence>
<reference evidence="5 6" key="1">
    <citation type="submission" date="2018-01" db="EMBL/GenBank/DDBJ databases">
        <title>Genomic Encyclopedia of Archaeal and Bacterial Type Strains, Phase II (KMG-II): from individual species to whole genera.</title>
        <authorList>
            <person name="Goeker M."/>
        </authorList>
    </citation>
    <scope>NUCLEOTIDE SEQUENCE [LARGE SCALE GENOMIC DNA]</scope>
    <source>
        <strain evidence="5 6">DSM 17023</strain>
    </source>
</reference>
<keyword evidence="1" id="KW-0805">Transcription regulation</keyword>
<dbReference type="SUPFAM" id="SSF64288">
    <property type="entry name" value="Chorismate lyase-like"/>
    <property type="match status" value="1"/>
</dbReference>
<dbReference type="OrthoDB" id="9808698at2"/>
<dbReference type="Pfam" id="PF07702">
    <property type="entry name" value="UTRA"/>
    <property type="match status" value="1"/>
</dbReference>
<name>A0A2S3UN11_9HYPH</name>
<organism evidence="5 6">
    <name type="scientific">Roseibium marinum</name>
    <dbReference type="NCBI Taxonomy" id="281252"/>
    <lineage>
        <taxon>Bacteria</taxon>
        <taxon>Pseudomonadati</taxon>
        <taxon>Pseudomonadota</taxon>
        <taxon>Alphaproteobacteria</taxon>
        <taxon>Hyphomicrobiales</taxon>
        <taxon>Stappiaceae</taxon>
        <taxon>Roseibium</taxon>
    </lineage>
</organism>
<keyword evidence="3" id="KW-0804">Transcription</keyword>
<dbReference type="PANTHER" id="PTHR44846:SF16">
    <property type="entry name" value="TRANSCRIPTIONAL REGULATOR PHNF-RELATED"/>
    <property type="match status" value="1"/>
</dbReference>
<dbReference type="SMART" id="SM00345">
    <property type="entry name" value="HTH_GNTR"/>
    <property type="match status" value="1"/>
</dbReference>
<dbReference type="Gene3D" id="3.40.1410.10">
    <property type="entry name" value="Chorismate lyase-like"/>
    <property type="match status" value="1"/>
</dbReference>
<sequence length="233" mass="26444">MREPDTKSWRGVQTELLRRINEREWTPGSLVPNEIELAQEFGCARTTVNRAMRELADAGLLDRRRKAGTRVALHPISRIVLDIPIIRLEVEQRNAEWRQNLLEKTSCVPPASITSRLGLDSKTTMLHVRSLHYADNHPFLHEDRWMNIDALPGVETVDFAAISANEWLIQNAPYTTGDIAFTAMNANKDIAEILEAVEGVAIFVVDRITWNKGEPITCVRLSYAPGYRMNTKI</sequence>
<dbReference type="GO" id="GO:0003677">
    <property type="term" value="F:DNA binding"/>
    <property type="evidence" value="ECO:0007669"/>
    <property type="project" value="UniProtKB-KW"/>
</dbReference>
<accession>A0A2S3UN11</accession>
<dbReference type="PANTHER" id="PTHR44846">
    <property type="entry name" value="MANNOSYL-D-GLYCERATE TRANSPORT/METABOLISM SYSTEM REPRESSOR MNGR-RELATED"/>
    <property type="match status" value="1"/>
</dbReference>
<feature type="domain" description="HTH gntR-type" evidence="4">
    <location>
        <begin position="6"/>
        <end position="74"/>
    </location>
</feature>
<dbReference type="InterPro" id="IPR050679">
    <property type="entry name" value="Bact_HTH_transcr_reg"/>
</dbReference>
<proteinExistence type="predicted"/>
<dbReference type="Gene3D" id="1.10.10.10">
    <property type="entry name" value="Winged helix-like DNA-binding domain superfamily/Winged helix DNA-binding domain"/>
    <property type="match status" value="1"/>
</dbReference>
<dbReference type="SMART" id="SM00866">
    <property type="entry name" value="UTRA"/>
    <property type="match status" value="1"/>
</dbReference>
<dbReference type="InterPro" id="IPR036390">
    <property type="entry name" value="WH_DNA-bd_sf"/>
</dbReference>
<dbReference type="Pfam" id="PF00392">
    <property type="entry name" value="GntR"/>
    <property type="match status" value="1"/>
</dbReference>
<dbReference type="CDD" id="cd07377">
    <property type="entry name" value="WHTH_GntR"/>
    <property type="match status" value="1"/>
</dbReference>
<evidence type="ECO:0000313" key="6">
    <source>
        <dbReference type="Proteomes" id="UP000236959"/>
    </source>
</evidence>
<dbReference type="InterPro" id="IPR028978">
    <property type="entry name" value="Chorismate_lyase_/UTRA_dom_sf"/>
</dbReference>
<dbReference type="InterPro" id="IPR000524">
    <property type="entry name" value="Tscrpt_reg_HTH_GntR"/>
</dbReference>
<dbReference type="RefSeq" id="WP_103224266.1">
    <property type="nucleotide sequence ID" value="NZ_PPCN01000010.1"/>
</dbReference>
<keyword evidence="6" id="KW-1185">Reference proteome</keyword>
<dbReference type="InterPro" id="IPR011663">
    <property type="entry name" value="UTRA"/>
</dbReference>